<feature type="transmembrane region" description="Helical" evidence="1">
    <location>
        <begin position="42"/>
        <end position="63"/>
    </location>
</feature>
<dbReference type="CDD" id="cd06259">
    <property type="entry name" value="YdcF-like"/>
    <property type="match status" value="1"/>
</dbReference>
<proteinExistence type="predicted"/>
<dbReference type="Gene3D" id="3.40.50.620">
    <property type="entry name" value="HUPs"/>
    <property type="match status" value="1"/>
</dbReference>
<keyword evidence="1" id="KW-1133">Transmembrane helix</keyword>
<protein>
    <submittedName>
        <fullName evidence="3">YdcF family protein</fullName>
    </submittedName>
</protein>
<dbReference type="GO" id="GO:0000270">
    <property type="term" value="P:peptidoglycan metabolic process"/>
    <property type="evidence" value="ECO:0007669"/>
    <property type="project" value="TreeGrafter"/>
</dbReference>
<dbReference type="GO" id="GO:0043164">
    <property type="term" value="P:Gram-negative-bacterium-type cell wall biogenesis"/>
    <property type="evidence" value="ECO:0007669"/>
    <property type="project" value="TreeGrafter"/>
</dbReference>
<dbReference type="EMBL" id="DSOK01000123">
    <property type="protein sequence ID" value="HEN14615.1"/>
    <property type="molecule type" value="Genomic_DNA"/>
</dbReference>
<dbReference type="InterPro" id="IPR003848">
    <property type="entry name" value="DUF218"/>
</dbReference>
<gene>
    <name evidence="3" type="ORF">ENQ76_03995</name>
</gene>
<reference evidence="3" key="1">
    <citation type="journal article" date="2020" name="mSystems">
        <title>Genome- and Community-Level Interaction Insights into Carbon Utilization and Element Cycling Functions of Hydrothermarchaeota in Hydrothermal Sediment.</title>
        <authorList>
            <person name="Zhou Z."/>
            <person name="Liu Y."/>
            <person name="Xu W."/>
            <person name="Pan J."/>
            <person name="Luo Z.H."/>
            <person name="Li M."/>
        </authorList>
    </citation>
    <scope>NUCLEOTIDE SEQUENCE [LARGE SCALE GENOMIC DNA]</scope>
    <source>
        <strain evidence="3">SpSt-339</strain>
    </source>
</reference>
<feature type="transmembrane region" description="Helical" evidence="1">
    <location>
        <begin position="12"/>
        <end position="30"/>
    </location>
</feature>
<dbReference type="GO" id="GO:0005886">
    <property type="term" value="C:plasma membrane"/>
    <property type="evidence" value="ECO:0007669"/>
    <property type="project" value="TreeGrafter"/>
</dbReference>
<keyword evidence="1" id="KW-0812">Transmembrane</keyword>
<dbReference type="InterPro" id="IPR051599">
    <property type="entry name" value="Cell_Envelope_Assoc"/>
</dbReference>
<feature type="domain" description="DUF218" evidence="2">
    <location>
        <begin position="79"/>
        <end position="243"/>
    </location>
</feature>
<dbReference type="Pfam" id="PF02698">
    <property type="entry name" value="DUF218"/>
    <property type="match status" value="1"/>
</dbReference>
<name>A0A7C2P4G9_9PLAN</name>
<dbReference type="AlphaFoldDB" id="A0A7C2P4G9"/>
<evidence type="ECO:0000259" key="2">
    <source>
        <dbReference type="Pfam" id="PF02698"/>
    </source>
</evidence>
<comment type="caution">
    <text evidence="3">The sequence shown here is derived from an EMBL/GenBank/DDBJ whole genome shotgun (WGS) entry which is preliminary data.</text>
</comment>
<accession>A0A7C2P4G9</accession>
<evidence type="ECO:0000313" key="3">
    <source>
        <dbReference type="EMBL" id="HEN14615.1"/>
    </source>
</evidence>
<organism evidence="3">
    <name type="scientific">Schlesneria paludicola</name>
    <dbReference type="NCBI Taxonomy" id="360056"/>
    <lineage>
        <taxon>Bacteria</taxon>
        <taxon>Pseudomonadati</taxon>
        <taxon>Planctomycetota</taxon>
        <taxon>Planctomycetia</taxon>
        <taxon>Planctomycetales</taxon>
        <taxon>Planctomycetaceae</taxon>
        <taxon>Schlesneria</taxon>
    </lineage>
</organism>
<dbReference type="PANTHER" id="PTHR30336:SF4">
    <property type="entry name" value="ENVELOPE BIOGENESIS FACTOR ELYC"/>
    <property type="match status" value="1"/>
</dbReference>
<sequence length="253" mass="28086">MYALLLELLKPFPVLMWLAGAMLAILWRRCPEQRTWRRAAAIVYALLLLDSLPLTARLTAGWLEHRFPRVITRPEGTRVIVVLGAGVVPPQAAGEPARPDAGSLARALRGWELYRDGPPCPILLTGGGRPGGVPAAEAMAGFLRQAGVPEQDLLVESQSWNTAENAEFSLQMLRERGIDDGVVLVSSASHLWRAERLFRNRGAIVTPVGCDYTAERIPLTWSLFWPSGTAISMNQMAWHEYLGAAWLWLRGRW</sequence>
<evidence type="ECO:0000256" key="1">
    <source>
        <dbReference type="SAM" id="Phobius"/>
    </source>
</evidence>
<dbReference type="PANTHER" id="PTHR30336">
    <property type="entry name" value="INNER MEMBRANE PROTEIN, PROBABLE PERMEASE"/>
    <property type="match status" value="1"/>
</dbReference>
<keyword evidence="1" id="KW-0472">Membrane</keyword>
<dbReference type="InterPro" id="IPR014729">
    <property type="entry name" value="Rossmann-like_a/b/a_fold"/>
</dbReference>